<dbReference type="Gene3D" id="3.40.50.300">
    <property type="entry name" value="P-loop containing nucleotide triphosphate hydrolases"/>
    <property type="match status" value="1"/>
</dbReference>
<dbReference type="Pfam" id="PF01593">
    <property type="entry name" value="Amino_oxidase"/>
    <property type="match status" value="1"/>
</dbReference>
<keyword evidence="7" id="KW-0285">Flavoprotein</keyword>
<keyword evidence="10" id="KW-0274">FAD</keyword>
<accession>A0A8J6KYM2</accession>
<gene>
    <name evidence="22" type="ORF">LTLLF_164205</name>
</gene>
<dbReference type="Proteomes" id="UP000710432">
    <property type="component" value="Unassembled WGS sequence"/>
</dbReference>
<evidence type="ECO:0000256" key="12">
    <source>
        <dbReference type="ARBA" id="ARBA00023002"/>
    </source>
</evidence>
<comment type="function">
    <text evidence="17">Plays a role in the regulation of the mitochondrial ribosome assembly and of translational activity. Displays mitochondrial GTPase activity.</text>
</comment>
<dbReference type="Gene3D" id="1.10.1580.10">
    <property type="match status" value="1"/>
</dbReference>
<keyword evidence="11" id="KW-0809">Transit peptide</keyword>
<evidence type="ECO:0000256" key="15">
    <source>
        <dbReference type="ARBA" id="ARBA00023136"/>
    </source>
</evidence>
<evidence type="ECO:0000256" key="11">
    <source>
        <dbReference type="ARBA" id="ARBA00022946"/>
    </source>
</evidence>
<evidence type="ECO:0000256" key="1">
    <source>
        <dbReference type="ARBA" id="ARBA00001974"/>
    </source>
</evidence>
<evidence type="ECO:0000256" key="16">
    <source>
        <dbReference type="ARBA" id="ARBA00031912"/>
    </source>
</evidence>
<evidence type="ECO:0000256" key="3">
    <source>
        <dbReference type="ARBA" id="ARBA00004496"/>
    </source>
</evidence>
<evidence type="ECO:0000259" key="20">
    <source>
        <dbReference type="Pfam" id="PF01593"/>
    </source>
</evidence>
<evidence type="ECO:0000256" key="7">
    <source>
        <dbReference type="ARBA" id="ARBA00022630"/>
    </source>
</evidence>
<keyword evidence="6" id="KW-0963">Cytoplasm</keyword>
<evidence type="ECO:0000256" key="14">
    <source>
        <dbReference type="ARBA" id="ARBA00023134"/>
    </source>
</evidence>
<comment type="subcellular location">
    <subcellularLocation>
        <location evidence="3">Cytoplasm</location>
    </subcellularLocation>
    <subcellularLocation>
        <location evidence="2">Mitochondrion inner membrane</location>
        <topology evidence="2">Peripheral membrane protein</topology>
        <orientation evidence="2">Matrix side</orientation>
    </subcellularLocation>
</comment>
<organism evidence="22 23">
    <name type="scientific">Microtus ochrogaster</name>
    <name type="common">Prairie vole</name>
    <dbReference type="NCBI Taxonomy" id="79684"/>
    <lineage>
        <taxon>Eukaryota</taxon>
        <taxon>Metazoa</taxon>
        <taxon>Chordata</taxon>
        <taxon>Craniata</taxon>
        <taxon>Vertebrata</taxon>
        <taxon>Euteleostomi</taxon>
        <taxon>Mammalia</taxon>
        <taxon>Eutheria</taxon>
        <taxon>Euarchontoglires</taxon>
        <taxon>Glires</taxon>
        <taxon>Rodentia</taxon>
        <taxon>Myomorpha</taxon>
        <taxon>Muroidea</taxon>
        <taxon>Cricetidae</taxon>
        <taxon>Arvicolinae</taxon>
        <taxon>Microtus</taxon>
    </lineage>
</organism>
<evidence type="ECO:0000256" key="5">
    <source>
        <dbReference type="ARBA" id="ARBA00014617"/>
    </source>
</evidence>
<dbReference type="PANTHER" id="PTHR10742">
    <property type="entry name" value="FLAVIN MONOAMINE OXIDASE"/>
    <property type="match status" value="1"/>
</dbReference>
<evidence type="ECO:0000256" key="2">
    <source>
        <dbReference type="ARBA" id="ARBA00004443"/>
    </source>
</evidence>
<evidence type="ECO:0000256" key="4">
    <source>
        <dbReference type="ARBA" id="ARBA00005995"/>
    </source>
</evidence>
<dbReference type="GO" id="GO:0005743">
    <property type="term" value="C:mitochondrial inner membrane"/>
    <property type="evidence" value="ECO:0007669"/>
    <property type="project" value="UniProtKB-SubCell"/>
</dbReference>
<evidence type="ECO:0000256" key="8">
    <source>
        <dbReference type="ARBA" id="ARBA00022741"/>
    </source>
</evidence>
<dbReference type="GO" id="GO:0005525">
    <property type="term" value="F:GTP binding"/>
    <property type="evidence" value="ECO:0007669"/>
    <property type="project" value="UniProtKB-KW"/>
</dbReference>
<dbReference type="InterPro" id="IPR050281">
    <property type="entry name" value="Flavin_monoamine_oxidase"/>
</dbReference>
<evidence type="ECO:0000256" key="17">
    <source>
        <dbReference type="ARBA" id="ARBA00045284"/>
    </source>
</evidence>
<dbReference type="FunFam" id="1.10.1580.10:FF:000004">
    <property type="entry name" value="Mitochondrial GTPase 1"/>
    <property type="match status" value="1"/>
</dbReference>
<dbReference type="CDD" id="cd01856">
    <property type="entry name" value="YlqF"/>
    <property type="match status" value="1"/>
</dbReference>
<dbReference type="SUPFAM" id="SSF52540">
    <property type="entry name" value="P-loop containing nucleoside triphosphate hydrolases"/>
    <property type="match status" value="1"/>
</dbReference>
<dbReference type="SUPFAM" id="SSF51905">
    <property type="entry name" value="FAD/NAD(P)-binding domain"/>
    <property type="match status" value="1"/>
</dbReference>
<dbReference type="AlphaFoldDB" id="A0A8J6KYM2"/>
<evidence type="ECO:0000313" key="22">
    <source>
        <dbReference type="EMBL" id="KAH0507907.1"/>
    </source>
</evidence>
<feature type="domain" description="G" evidence="21">
    <location>
        <begin position="544"/>
        <end position="617"/>
    </location>
</feature>
<dbReference type="InterPro" id="IPR027417">
    <property type="entry name" value="P-loop_NTPase"/>
</dbReference>
<keyword evidence="15" id="KW-0472">Membrane</keyword>
<dbReference type="InterPro" id="IPR036188">
    <property type="entry name" value="FAD/NAD-bd_sf"/>
</dbReference>
<keyword evidence="14" id="KW-0342">GTP-binding</keyword>
<evidence type="ECO:0000256" key="19">
    <source>
        <dbReference type="ARBA" id="ARBA00081395"/>
    </source>
</evidence>
<comment type="subunit">
    <text evidence="18">Associates with the mitochondrial ribosome large subunit; the association occurs in a GTP-dependent manner.</text>
</comment>
<dbReference type="InterPro" id="IPR002937">
    <property type="entry name" value="Amino_oxidase"/>
</dbReference>
<feature type="domain" description="Amine oxidase" evidence="20">
    <location>
        <begin position="15"/>
        <end position="449"/>
    </location>
</feature>
<dbReference type="EMBL" id="JAATJU010023300">
    <property type="protein sequence ID" value="KAH0507907.1"/>
    <property type="molecule type" value="Genomic_DNA"/>
</dbReference>
<dbReference type="Gene3D" id="3.50.50.60">
    <property type="entry name" value="FAD/NAD(P)-binding domain"/>
    <property type="match status" value="1"/>
</dbReference>
<keyword evidence="12" id="KW-0560">Oxidoreductase</keyword>
<name>A0A8J6KYM2_MICOH</name>
<evidence type="ECO:0000313" key="23">
    <source>
        <dbReference type="Proteomes" id="UP000710432"/>
    </source>
</evidence>
<dbReference type="SUPFAM" id="SSF54373">
    <property type="entry name" value="FAD-linked reductases, C-terminal domain"/>
    <property type="match status" value="1"/>
</dbReference>
<sequence length="725" mass="79377">MASGGPRVLVVGGGIAGLGAAQRLCRHPAASHLRVLEATAGAGGRIRSERCFGGVVELGAHWIHGPSQGNPVFQLAAEFGLLGEKELSEENQLVETGGHVALPSMSCTSSGASVSLELVTEMGSLFYGLIDQTREFLNAPETPMASVGEFLKKELRQQVASWTEDEDTKKLKLAILNTFFNIECCVSGTHSMDLVALAPFGEYTVLPGLDCTLAGGYQGLTNRILASLPKDSMVFNKPVKTIHWNGSFQEAAFPGEIFPVLVECEDGTRLPAHHVIVTVPLGFLKEHQDTFFEPPLPDKKAEAINKIGFGTNNKVFLEFEEPFWEPYCQFIQVVWEDTSPLQDTALSLQDTWFKKLIGFLVLPPFESSHVLCGFIAGLDSEFMETLSDEEMLLSLTQVLRRVTGNPQLPAAKSVLRSRWHSAPYTRGSYSYVAVGSTGDDLDLLAQPLPADGTGTQHIPLSGRNPLFQELLGLKPHLLVLNKIDLADLIEQQRIAQHLEGKGLKNVIFTNCIKDENIKLIIPKVTELIKCSYRYHRAENLEYCIMVVGVPNVGKSSLINSLRRQHLRSGKAARVGGEPGITRAVTSRIQVCERPLMFLLDTPGVLAPRIESVETGLKLALCGTVLDHLVGEETMADYLLYTLNRHGLFGYAQHYGLASACDHIEQVLKSVAVKLGKTRKVKVLTGTGNVNVIQPDYAMAARDFLRTFRKGLLGQVMLDRDLLPAC</sequence>
<evidence type="ECO:0000256" key="6">
    <source>
        <dbReference type="ARBA" id="ARBA00022490"/>
    </source>
</evidence>
<evidence type="ECO:0000256" key="13">
    <source>
        <dbReference type="ARBA" id="ARBA00023128"/>
    </source>
</evidence>
<dbReference type="PANTHER" id="PTHR10742:SF405">
    <property type="entry name" value="PEROXISOMAL N(1)-ACETYL-SPERMINE_SPERMIDINE OXIDASE"/>
    <property type="match status" value="1"/>
</dbReference>
<protein>
    <recommendedName>
        <fullName evidence="5">Mitochondrial ribosome-associated GTPase 1</fullName>
    </recommendedName>
    <alternativeName>
        <fullName evidence="19">GTP-binding protein 7</fullName>
    </alternativeName>
    <alternativeName>
        <fullName evidence="16">Mitochondrial GTPase 1</fullName>
    </alternativeName>
</protein>
<dbReference type="Pfam" id="PF01926">
    <property type="entry name" value="MMR_HSR1"/>
    <property type="match status" value="1"/>
</dbReference>
<evidence type="ECO:0000256" key="9">
    <source>
        <dbReference type="ARBA" id="ARBA00022792"/>
    </source>
</evidence>
<dbReference type="InterPro" id="IPR023179">
    <property type="entry name" value="GTP-bd_ortho_bundle_sf"/>
</dbReference>
<dbReference type="FunFam" id="3.40.50.300:FF:000876">
    <property type="entry name" value="Mitochondrial GTPase 1"/>
    <property type="match status" value="1"/>
</dbReference>
<keyword evidence="8" id="KW-0547">Nucleotide-binding</keyword>
<evidence type="ECO:0000256" key="18">
    <source>
        <dbReference type="ARBA" id="ARBA00064377"/>
    </source>
</evidence>
<reference evidence="22" key="1">
    <citation type="submission" date="2020-03" db="EMBL/GenBank/DDBJ databases">
        <title>Studies in the Genomics of Life Span.</title>
        <authorList>
            <person name="Glass D."/>
        </authorList>
    </citation>
    <scope>NUCLEOTIDE SEQUENCE</scope>
    <source>
        <strain evidence="22">LTLLF</strain>
        <tissue evidence="22">Muscle</tissue>
    </source>
</reference>
<comment type="caution">
    <text evidence="22">The sequence shown here is derived from an EMBL/GenBank/DDBJ whole genome shotgun (WGS) entry which is preliminary data.</text>
</comment>
<comment type="similarity">
    <text evidence="4">Belongs to the flavin monoamine oxidase family.</text>
</comment>
<dbReference type="Gene3D" id="3.90.660.10">
    <property type="match status" value="1"/>
</dbReference>
<evidence type="ECO:0000259" key="21">
    <source>
        <dbReference type="Pfam" id="PF01926"/>
    </source>
</evidence>
<keyword evidence="9" id="KW-0999">Mitochondrion inner membrane</keyword>
<keyword evidence="13" id="KW-0496">Mitochondrion</keyword>
<proteinExistence type="inferred from homology"/>
<dbReference type="GO" id="GO:0046203">
    <property type="term" value="P:spermidine catabolic process"/>
    <property type="evidence" value="ECO:0007669"/>
    <property type="project" value="TreeGrafter"/>
</dbReference>
<dbReference type="InterPro" id="IPR006073">
    <property type="entry name" value="GTP-bd"/>
</dbReference>
<comment type="cofactor">
    <cofactor evidence="1">
        <name>FAD</name>
        <dbReference type="ChEBI" id="CHEBI:57692"/>
    </cofactor>
</comment>
<evidence type="ECO:0000256" key="10">
    <source>
        <dbReference type="ARBA" id="ARBA00022827"/>
    </source>
</evidence>
<dbReference type="GO" id="GO:0046592">
    <property type="term" value="F:polyamine oxidase activity"/>
    <property type="evidence" value="ECO:0007669"/>
    <property type="project" value="TreeGrafter"/>
</dbReference>